<dbReference type="EMBL" id="CM029050">
    <property type="protein sequence ID" value="KAG2564503.1"/>
    <property type="molecule type" value="Genomic_DNA"/>
</dbReference>
<reference evidence="2" key="1">
    <citation type="submission" date="2020-05" db="EMBL/GenBank/DDBJ databases">
        <title>WGS assembly of Panicum virgatum.</title>
        <authorList>
            <person name="Lovell J.T."/>
            <person name="Jenkins J."/>
            <person name="Shu S."/>
            <person name="Juenger T.E."/>
            <person name="Schmutz J."/>
        </authorList>
    </citation>
    <scope>NUCLEOTIDE SEQUENCE</scope>
    <source>
        <strain evidence="2">AP13</strain>
    </source>
</reference>
<dbReference type="InterPro" id="IPR032675">
    <property type="entry name" value="LRR_dom_sf"/>
</dbReference>
<organism evidence="2 3">
    <name type="scientific">Panicum virgatum</name>
    <name type="common">Blackwell switchgrass</name>
    <dbReference type="NCBI Taxonomy" id="38727"/>
    <lineage>
        <taxon>Eukaryota</taxon>
        <taxon>Viridiplantae</taxon>
        <taxon>Streptophyta</taxon>
        <taxon>Embryophyta</taxon>
        <taxon>Tracheophyta</taxon>
        <taxon>Spermatophyta</taxon>
        <taxon>Magnoliopsida</taxon>
        <taxon>Liliopsida</taxon>
        <taxon>Poales</taxon>
        <taxon>Poaceae</taxon>
        <taxon>PACMAD clade</taxon>
        <taxon>Panicoideae</taxon>
        <taxon>Panicodae</taxon>
        <taxon>Paniceae</taxon>
        <taxon>Panicinae</taxon>
        <taxon>Panicum</taxon>
        <taxon>Panicum sect. Hiantes</taxon>
    </lineage>
</organism>
<dbReference type="PANTHER" id="PTHR33463:SF194">
    <property type="entry name" value="OS04G0431700 PROTEIN"/>
    <property type="match status" value="1"/>
</dbReference>
<dbReference type="InterPro" id="IPR057135">
    <property type="entry name" value="At4g27190-like_LRR"/>
</dbReference>
<dbReference type="InterPro" id="IPR050905">
    <property type="entry name" value="Plant_NBS-LRR"/>
</dbReference>
<dbReference type="OrthoDB" id="676759at2759"/>
<protein>
    <recommendedName>
        <fullName evidence="1">Disease resistance protein At4g27190-like leucine-rich repeats domain-containing protein</fullName>
    </recommendedName>
</protein>
<comment type="caution">
    <text evidence="2">The sequence shown here is derived from an EMBL/GenBank/DDBJ whole genome shotgun (WGS) entry which is preliminary data.</text>
</comment>
<dbReference type="PANTHER" id="PTHR33463">
    <property type="entry name" value="NB-ARC DOMAIN-CONTAINING PROTEIN-RELATED"/>
    <property type="match status" value="1"/>
</dbReference>
<sequence>MQRKIAEELKLGPETMAVLDMQDEDDDFNGVDHGSRDVIPSVSQVIARTLVDKKFMMIFLNGSDDEVDVTRFGITPGYCDHIILWTFKRQSLTIHNRREEIGRKLRYTQVLLYTRSLASELTSSQFQSLLREEAANIVARQPWVRGIDLIMLMESCLYELFLQCSFHRITGFAWVAHAPNYWTCDGIIKAGDVTRQIIDRLHQEIRWVCDAPLLGSVFAKLMEDPEAPFFVFKDDISFPKKRPHHWVCVTSKNITAIDDTKDILESASSLFVAFEKSDNLQALPNGFLTHCSNLGVVILSWCAFSFISPPFLQCHRLRFLGLDHCTNVNTVGVENNTDYWVFLQSLWVLDLRYTEWDDILSEGKMEIMANLRELNIEGLMCWKLTSRVLRRLPYLQKLRIIKPTHEAKTTIDYYNSFVDKVDLEILDLSGNRDMENLPTSLSMAKSLEMLILDGCDGLENVVVPNGLPSSLRSFSFDGYGPATHWTSSLFKLHLESSEPKQLPHADNRDVKTSKISLQGCTQLENLFIQGLPNLVELDLSECPIKVLDLTTMVADVPLLKRLFLLGCENLRAIIWASHDPMKWIKLELLCIDTRPKRAHGFIRPSLAQYDPEKRKKLELHAILADARLGRSLNRLVARYAGRSVHRDIYFNIHFTSPAEYSGGVQLETTGKKMIEHSNQQHFAVVSRYGDVLSKIGDAPMLVFPQPPTQQLGHHIEISNGCHSLENELVRYDNLSYLMAELARSLHVHDASTSASMPERYNRHRLKWCRMERCPNIDTVFPSAAQDYKNELETVWISDLQKARSIWSKGSRSPPSFENLQHLHLRSCPRLQFVLPVWVASFPSLETLHIIHCGDLTHVFVLDEKYPEEIVTHGVPFPKLTTIHFHDLPKLQQICKVKVLAPKLKTIRIRGCFGLRRLPSLQGREPGLKKPTVEMEKDVWDALQWDGLAAGHHPDLFEPPVHSRYYRPRRLLRGTVLR</sequence>
<evidence type="ECO:0000313" key="3">
    <source>
        <dbReference type="Proteomes" id="UP000823388"/>
    </source>
</evidence>
<gene>
    <name evidence="2" type="ORF">PVAP13_7NG114771</name>
</gene>
<dbReference type="SUPFAM" id="SSF52047">
    <property type="entry name" value="RNI-like"/>
    <property type="match status" value="1"/>
</dbReference>
<keyword evidence="3" id="KW-1185">Reference proteome</keyword>
<evidence type="ECO:0000259" key="1">
    <source>
        <dbReference type="Pfam" id="PF23247"/>
    </source>
</evidence>
<feature type="domain" description="Disease resistance protein At4g27190-like leucine-rich repeats" evidence="1">
    <location>
        <begin position="803"/>
        <end position="917"/>
    </location>
</feature>
<dbReference type="Pfam" id="PF23247">
    <property type="entry name" value="LRR_RPS2"/>
    <property type="match status" value="1"/>
</dbReference>
<dbReference type="AlphaFoldDB" id="A0A8T0PR92"/>
<proteinExistence type="predicted"/>
<dbReference type="Gene3D" id="3.80.10.10">
    <property type="entry name" value="Ribonuclease Inhibitor"/>
    <property type="match status" value="3"/>
</dbReference>
<name>A0A8T0PR92_PANVG</name>
<dbReference type="SUPFAM" id="SSF52058">
    <property type="entry name" value="L domain-like"/>
    <property type="match status" value="1"/>
</dbReference>
<dbReference type="Proteomes" id="UP000823388">
    <property type="component" value="Chromosome 7N"/>
</dbReference>
<evidence type="ECO:0000313" key="2">
    <source>
        <dbReference type="EMBL" id="KAG2564503.1"/>
    </source>
</evidence>
<accession>A0A8T0PR92</accession>